<comment type="caution">
    <text evidence="1">The sequence shown here is derived from an EMBL/GenBank/DDBJ whole genome shotgun (WGS) entry which is preliminary data.</text>
</comment>
<dbReference type="SUPFAM" id="SSF159275">
    <property type="entry name" value="PA1994-like"/>
    <property type="match status" value="1"/>
</dbReference>
<reference evidence="1" key="1">
    <citation type="submission" date="2020-03" db="EMBL/GenBank/DDBJ databases">
        <title>Genome of Pelagibius litoralis DSM 21314T.</title>
        <authorList>
            <person name="Wang G."/>
        </authorList>
    </citation>
    <scope>NUCLEOTIDE SEQUENCE</scope>
    <source>
        <strain evidence="1">DSM 21314</strain>
    </source>
</reference>
<dbReference type="Proteomes" id="UP000761264">
    <property type="component" value="Unassembled WGS sequence"/>
</dbReference>
<dbReference type="AlphaFoldDB" id="A0A967EY84"/>
<keyword evidence="2" id="KW-1185">Reference proteome</keyword>
<dbReference type="EMBL" id="JAAQPH010000009">
    <property type="protein sequence ID" value="NIA69610.1"/>
    <property type="molecule type" value="Genomic_DNA"/>
</dbReference>
<evidence type="ECO:0000313" key="2">
    <source>
        <dbReference type="Proteomes" id="UP000761264"/>
    </source>
</evidence>
<evidence type="ECO:0000313" key="1">
    <source>
        <dbReference type="EMBL" id="NIA69610.1"/>
    </source>
</evidence>
<protein>
    <submittedName>
        <fullName evidence="1">Glycolipid-binding domain-containing protein</fullName>
    </submittedName>
</protein>
<dbReference type="RefSeq" id="WP_167225370.1">
    <property type="nucleotide sequence ID" value="NZ_JAAQPH010000009.1"/>
</dbReference>
<proteinExistence type="predicted"/>
<gene>
    <name evidence="1" type="ORF">HBA54_13495</name>
</gene>
<dbReference type="InterPro" id="IPR009467">
    <property type="entry name" value="Glycolipid-bd_prot_put"/>
</dbReference>
<sequence>MSSAESKPSETAASGNTVRDIYWTPWTGPGVEHLHMTDHGDRIAAFGLILRPLRDEHVRIRFGFHTDALWNTRRVMVALANAEEERPRRVVLEGDGEGHWQFMERPAPQFDGCRDVDIEASPFSNTVPIRRLNLATGQSAEIKAIYLPLPGLEPTLVRQRYTCLEPLGPLGGAFRYENLDSGFAADLQVDGDGLVKDYPETFRRSWPTW</sequence>
<accession>A0A967EY84</accession>
<dbReference type="Pfam" id="PF06475">
    <property type="entry name" value="Glycolipid_bind"/>
    <property type="match status" value="1"/>
</dbReference>
<organism evidence="1 2">
    <name type="scientific">Pelagibius litoralis</name>
    <dbReference type="NCBI Taxonomy" id="374515"/>
    <lineage>
        <taxon>Bacteria</taxon>
        <taxon>Pseudomonadati</taxon>
        <taxon>Pseudomonadota</taxon>
        <taxon>Alphaproteobacteria</taxon>
        <taxon>Rhodospirillales</taxon>
        <taxon>Rhodovibrionaceae</taxon>
        <taxon>Pelagibius</taxon>
    </lineage>
</organism>
<name>A0A967EY84_9PROT</name>